<dbReference type="InterPro" id="IPR056948">
    <property type="entry name" value="PNGaseA_N"/>
</dbReference>
<dbReference type="EMBL" id="PJQD01000033">
    <property type="protein sequence ID" value="POY73868.1"/>
    <property type="molecule type" value="Genomic_DNA"/>
</dbReference>
<protein>
    <recommendedName>
        <fullName evidence="3">Peptide N-acetyl-beta-D-glucosaminyl asparaginase amidase A N-terminal domain-containing protein</fullName>
    </recommendedName>
</protein>
<feature type="region of interest" description="Disordered" evidence="1">
    <location>
        <begin position="516"/>
        <end position="544"/>
    </location>
</feature>
<dbReference type="AlphaFoldDB" id="A0A2S5BAS9"/>
<dbReference type="Pfam" id="PF25156">
    <property type="entry name" value="PNGase_A_C"/>
    <property type="match status" value="1"/>
</dbReference>
<feature type="domain" description="Peptide N-acetyl-beta-D-glucosaminyl asparaginase amidase A N-terminal" evidence="3">
    <location>
        <begin position="263"/>
        <end position="367"/>
    </location>
</feature>
<feature type="compositionally biased region" description="Polar residues" evidence="1">
    <location>
        <begin position="520"/>
        <end position="529"/>
    </location>
</feature>
<feature type="domain" description="Peptide N-acetyl-beta-D-glucosaminyl asparaginase amidase A N-terminal" evidence="3">
    <location>
        <begin position="80"/>
        <end position="256"/>
    </location>
</feature>
<keyword evidence="2" id="KW-0732">Signal</keyword>
<evidence type="ECO:0000256" key="2">
    <source>
        <dbReference type="SAM" id="SignalP"/>
    </source>
</evidence>
<dbReference type="Pfam" id="PF12222">
    <property type="entry name" value="PNGaseA"/>
    <property type="match status" value="2"/>
</dbReference>
<dbReference type="STRING" id="741276.A0A2S5BAS9"/>
<dbReference type="InterPro" id="IPR021102">
    <property type="entry name" value="PNGase_A"/>
</dbReference>
<sequence length="581" mass="63957">MLLSWLPVTLSVALVTADKAQRPFVALGAGSSPTSAEPHADRLSRPLWRLEEPLDLPETTAYGSGGMDTAPRENLQVHHPVLVPQNGKRCTVQLVRHDFANSYYQPAIVDYKPPRDCPSNDWAAVVLNLTVTSNGTQFDRLASLSLSHVEIWRTSTAEPTKAGIIWTYEKDVTRFSPLFAQPGQILLELNNIVNEQYTGIFSVQLSATFYAATPAFPAARKADLILPLTTGKRRSSQMLSYPGDTRRALEPPMNTAEANFFPEAGLIGKGPYREVQVRIDETLVGVVQPFPVIYTGGANPLLWRPLASLRAFDIPSGYLDLTPFLPILGDGGKHEVLFSVLGEGEDNTVNENWFITGAVHVVLDKAHPPLRTTGRILDYHFAPAPLIISAGFPSPDRTGLKTSVGVSRGFAIRSEVETGSGGKKIVSVVMNSKFDNVQDFEDKGLSQRVRQTIEYSYRSTHDGRVRLQDAAEFPLDIATNYTLLAKEHRFSAKLRSYGYNRQLLLPAALCDSHCGKDGSSAATKSSQSGEAEITGRDGQRSTGWGRMEERYSFVDSAGLVYREHVKAENGTVTKRNRSRWP</sequence>
<evidence type="ECO:0000259" key="3">
    <source>
        <dbReference type="Pfam" id="PF12222"/>
    </source>
</evidence>
<dbReference type="PANTHER" id="PTHR31104">
    <property type="entry name" value="PEPTIDE-N4-(N-ACETYL-BETA-GLUCOSAMINYL)ASPARAGINE AMIDASE A PROTEIN"/>
    <property type="match status" value="1"/>
</dbReference>
<proteinExistence type="predicted"/>
<keyword evidence="5" id="KW-1185">Reference proteome</keyword>
<reference evidence="4 5" key="1">
    <citation type="journal article" date="2018" name="Front. Microbiol.">
        <title>Prospects for Fungal Bioremediation of Acidic Radioactive Waste Sites: Characterization and Genome Sequence of Rhodotorula taiwanensis MD1149.</title>
        <authorList>
            <person name="Tkavc R."/>
            <person name="Matrosova V.Y."/>
            <person name="Grichenko O.E."/>
            <person name="Gostincar C."/>
            <person name="Volpe R.P."/>
            <person name="Klimenkova P."/>
            <person name="Gaidamakova E.K."/>
            <person name="Zhou C.E."/>
            <person name="Stewart B.J."/>
            <person name="Lyman M.G."/>
            <person name="Malfatti S.A."/>
            <person name="Rubinfeld B."/>
            <person name="Courtot M."/>
            <person name="Singh J."/>
            <person name="Dalgard C.L."/>
            <person name="Hamilton T."/>
            <person name="Frey K.G."/>
            <person name="Gunde-Cimerman N."/>
            <person name="Dugan L."/>
            <person name="Daly M.J."/>
        </authorList>
    </citation>
    <scope>NUCLEOTIDE SEQUENCE [LARGE SCALE GENOMIC DNA]</scope>
    <source>
        <strain evidence="4 5">MD1149</strain>
    </source>
</reference>
<gene>
    <name evidence="4" type="ORF">BMF94_3038</name>
</gene>
<dbReference type="OrthoDB" id="1612078at2759"/>
<name>A0A2S5BAS9_9BASI</name>
<accession>A0A2S5BAS9</accession>
<feature type="chain" id="PRO_5015733480" description="Peptide N-acetyl-beta-D-glucosaminyl asparaginase amidase A N-terminal domain-containing protein" evidence="2">
    <location>
        <begin position="18"/>
        <end position="581"/>
    </location>
</feature>
<evidence type="ECO:0000256" key="1">
    <source>
        <dbReference type="SAM" id="MobiDB-lite"/>
    </source>
</evidence>
<evidence type="ECO:0000313" key="5">
    <source>
        <dbReference type="Proteomes" id="UP000237144"/>
    </source>
</evidence>
<evidence type="ECO:0000313" key="4">
    <source>
        <dbReference type="EMBL" id="POY73868.1"/>
    </source>
</evidence>
<dbReference type="Proteomes" id="UP000237144">
    <property type="component" value="Unassembled WGS sequence"/>
</dbReference>
<organism evidence="4 5">
    <name type="scientific">Rhodotorula taiwanensis</name>
    <dbReference type="NCBI Taxonomy" id="741276"/>
    <lineage>
        <taxon>Eukaryota</taxon>
        <taxon>Fungi</taxon>
        <taxon>Dikarya</taxon>
        <taxon>Basidiomycota</taxon>
        <taxon>Pucciniomycotina</taxon>
        <taxon>Microbotryomycetes</taxon>
        <taxon>Sporidiobolales</taxon>
        <taxon>Sporidiobolaceae</taxon>
        <taxon>Rhodotorula</taxon>
    </lineage>
</organism>
<feature type="signal peptide" evidence="2">
    <location>
        <begin position="1"/>
        <end position="17"/>
    </location>
</feature>
<comment type="caution">
    <text evidence="4">The sequence shown here is derived from an EMBL/GenBank/DDBJ whole genome shotgun (WGS) entry which is preliminary data.</text>
</comment>